<protein>
    <recommendedName>
        <fullName evidence="3">DUF4279 domain-containing protein</fullName>
    </recommendedName>
</protein>
<dbReference type="Proteomes" id="UP000189883">
    <property type="component" value="Chromosome"/>
</dbReference>
<sequence>MTDQPVIEIIEKEFKNKTLAVTEQYLEIHSPIYVDNNLRIDRIDRDRKDGLIIVYLPVLGERFYFSVYIDTNINEVVNVGTESFYHVCFRVTSETLSADDLRVITQLTPTEFWNKGDLKERGKLRYTFSNLTFLPNPEPDEFKDKLKKLLDFLEQDKNGVKELVKKADCYIQVEMDIHNGNGMLGEYNIDTEDIRRMNELGLSINFGIYVSGSNFKD</sequence>
<accession>A0A1S7DUK9</accession>
<proteinExistence type="predicted"/>
<dbReference type="Pfam" id="PF14106">
    <property type="entry name" value="DUF4279"/>
    <property type="match status" value="1"/>
</dbReference>
<dbReference type="InterPro" id="IPR025459">
    <property type="entry name" value="DUF4279"/>
</dbReference>
<dbReference type="EMBL" id="CP011859">
    <property type="protein sequence ID" value="AQY22805.1"/>
    <property type="molecule type" value="Genomic_DNA"/>
</dbReference>
<evidence type="ECO:0000313" key="2">
    <source>
        <dbReference type="Proteomes" id="UP000189883"/>
    </source>
</evidence>
<reference evidence="1 2" key="1">
    <citation type="submission" date="2015-06" db="EMBL/GenBank/DDBJ databases">
        <title>R. anatipestifer strain HXb2 is the most virulent strain so far, and the genome sequence would help us uncover the pathogenesis.</title>
        <authorList>
            <person name="Hu Q."/>
            <person name="Qi J."/>
            <person name="Bo H."/>
            <person name="Liu G."/>
            <person name="Tao M."/>
            <person name="Ding Y."/>
            <person name="Xue Y."/>
        </authorList>
    </citation>
    <scope>NUCLEOTIDE SEQUENCE [LARGE SCALE GENOMIC DNA]</scope>
    <source>
        <strain evidence="1 2">HXb2</strain>
    </source>
</reference>
<dbReference type="AlphaFoldDB" id="A0A1S7DUK9"/>
<organism evidence="1 2">
    <name type="scientific">Riemerella anatipestifer</name>
    <name type="common">Moraxella anatipestifer</name>
    <dbReference type="NCBI Taxonomy" id="34085"/>
    <lineage>
        <taxon>Bacteria</taxon>
        <taxon>Pseudomonadati</taxon>
        <taxon>Bacteroidota</taxon>
        <taxon>Flavobacteriia</taxon>
        <taxon>Flavobacteriales</taxon>
        <taxon>Weeksellaceae</taxon>
        <taxon>Riemerella</taxon>
    </lineage>
</organism>
<evidence type="ECO:0008006" key="3">
    <source>
        <dbReference type="Google" id="ProtNLM"/>
    </source>
</evidence>
<gene>
    <name evidence="1" type="ORF">AB406_1864</name>
</gene>
<name>A0A1S7DUK9_RIEAN</name>
<evidence type="ECO:0000313" key="1">
    <source>
        <dbReference type="EMBL" id="AQY22805.1"/>
    </source>
</evidence>
<dbReference type="RefSeq" id="WP_079207973.1">
    <property type="nucleotide sequence ID" value="NZ_CP011859.1"/>
</dbReference>